<evidence type="ECO:0000313" key="3">
    <source>
        <dbReference type="Proteomes" id="UP000265520"/>
    </source>
</evidence>
<dbReference type="EMBL" id="LXQA010138150">
    <property type="protein sequence ID" value="MCI23841.1"/>
    <property type="molecule type" value="Genomic_DNA"/>
</dbReference>
<dbReference type="Proteomes" id="UP000265520">
    <property type="component" value="Unassembled WGS sequence"/>
</dbReference>
<accession>A0A392QHG4</accession>
<comment type="caution">
    <text evidence="2">The sequence shown here is derived from an EMBL/GenBank/DDBJ whole genome shotgun (WGS) entry which is preliminary data.</text>
</comment>
<reference evidence="2 3" key="1">
    <citation type="journal article" date="2018" name="Front. Plant Sci.">
        <title>Red Clover (Trifolium pratense) and Zigzag Clover (T. medium) - A Picture of Genomic Similarities and Differences.</title>
        <authorList>
            <person name="Dluhosova J."/>
            <person name="Istvanek J."/>
            <person name="Nedelnik J."/>
            <person name="Repkova J."/>
        </authorList>
    </citation>
    <scope>NUCLEOTIDE SEQUENCE [LARGE SCALE GENOMIC DNA]</scope>
    <source>
        <strain evidence="3">cv. 10/8</strain>
        <tissue evidence="2">Leaf</tissue>
    </source>
</reference>
<sequence length="119" mass="13374">EEVTKERDAQLEKVKGLESRVQELESRLKELGEKMVEAAVYEEEKAADPAGVYAEFSRARLVKTILELNDSMLEATNSQFLNAVEQLQILNAGKELNLEGLDEEKVVRDGQLVTPPEED</sequence>
<keyword evidence="3" id="KW-1185">Reference proteome</keyword>
<feature type="coiled-coil region" evidence="1">
    <location>
        <begin position="7"/>
        <end position="34"/>
    </location>
</feature>
<evidence type="ECO:0000313" key="2">
    <source>
        <dbReference type="EMBL" id="MCI23841.1"/>
    </source>
</evidence>
<feature type="non-terminal residue" evidence="2">
    <location>
        <position position="1"/>
    </location>
</feature>
<protein>
    <submittedName>
        <fullName evidence="2">Uncharacterized protein</fullName>
    </submittedName>
</protein>
<evidence type="ECO:0000256" key="1">
    <source>
        <dbReference type="SAM" id="Coils"/>
    </source>
</evidence>
<name>A0A392QHG4_9FABA</name>
<keyword evidence="1" id="KW-0175">Coiled coil</keyword>
<organism evidence="2 3">
    <name type="scientific">Trifolium medium</name>
    <dbReference type="NCBI Taxonomy" id="97028"/>
    <lineage>
        <taxon>Eukaryota</taxon>
        <taxon>Viridiplantae</taxon>
        <taxon>Streptophyta</taxon>
        <taxon>Embryophyta</taxon>
        <taxon>Tracheophyta</taxon>
        <taxon>Spermatophyta</taxon>
        <taxon>Magnoliopsida</taxon>
        <taxon>eudicotyledons</taxon>
        <taxon>Gunneridae</taxon>
        <taxon>Pentapetalae</taxon>
        <taxon>rosids</taxon>
        <taxon>fabids</taxon>
        <taxon>Fabales</taxon>
        <taxon>Fabaceae</taxon>
        <taxon>Papilionoideae</taxon>
        <taxon>50 kb inversion clade</taxon>
        <taxon>NPAAA clade</taxon>
        <taxon>Hologalegina</taxon>
        <taxon>IRL clade</taxon>
        <taxon>Trifolieae</taxon>
        <taxon>Trifolium</taxon>
    </lineage>
</organism>
<dbReference type="AlphaFoldDB" id="A0A392QHG4"/>
<proteinExistence type="predicted"/>